<evidence type="ECO:0000256" key="6">
    <source>
        <dbReference type="ARBA" id="ARBA00022692"/>
    </source>
</evidence>
<dbReference type="InterPro" id="IPR004485">
    <property type="entry name" value="Cobalamin_biosynth_CobD/CbiB"/>
</dbReference>
<evidence type="ECO:0000256" key="8">
    <source>
        <dbReference type="ARBA" id="ARBA00023136"/>
    </source>
</evidence>
<dbReference type="PANTHER" id="PTHR34308:SF1">
    <property type="entry name" value="COBALAMIN BIOSYNTHESIS PROTEIN CBIB"/>
    <property type="match status" value="1"/>
</dbReference>
<dbReference type="Pfam" id="PF03186">
    <property type="entry name" value="CobD_Cbib"/>
    <property type="match status" value="1"/>
</dbReference>
<dbReference type="eggNOG" id="COG1270">
    <property type="taxonomic scope" value="Bacteria"/>
</dbReference>
<dbReference type="HAMAP" id="MF_00024">
    <property type="entry name" value="CobD_CbiB"/>
    <property type="match status" value="1"/>
</dbReference>
<dbReference type="KEGG" id="azo:azo3518"/>
<dbReference type="GO" id="GO:0048472">
    <property type="term" value="F:threonine-phosphate decarboxylase activity"/>
    <property type="evidence" value="ECO:0007669"/>
    <property type="project" value="InterPro"/>
</dbReference>
<evidence type="ECO:0000256" key="3">
    <source>
        <dbReference type="ARBA" id="ARBA00006263"/>
    </source>
</evidence>
<feature type="transmembrane region" description="Helical" evidence="9">
    <location>
        <begin position="84"/>
        <end position="101"/>
    </location>
</feature>
<keyword evidence="10" id="KW-0032">Aminotransferase</keyword>
<comment type="pathway">
    <text evidence="2 9">Cofactor biosynthesis; adenosylcobalamin biosynthesis.</text>
</comment>
<feature type="transmembrane region" description="Helical" evidence="9">
    <location>
        <begin position="320"/>
        <end position="338"/>
    </location>
</feature>
<evidence type="ECO:0000313" key="10">
    <source>
        <dbReference type="EMBL" id="CAL96134.1"/>
    </source>
</evidence>
<gene>
    <name evidence="10" type="primary">cobD2</name>
    <name evidence="9" type="synonym">cobD</name>
    <name evidence="10" type="ordered locus">azo3518</name>
</gene>
<evidence type="ECO:0000256" key="1">
    <source>
        <dbReference type="ARBA" id="ARBA00004651"/>
    </source>
</evidence>
<keyword evidence="5 9" id="KW-0169">Cobalamin biosynthesis</keyword>
<dbReference type="PANTHER" id="PTHR34308">
    <property type="entry name" value="COBALAMIN BIOSYNTHESIS PROTEIN CBIB"/>
    <property type="match status" value="1"/>
</dbReference>
<evidence type="ECO:0000313" key="11">
    <source>
        <dbReference type="Proteomes" id="UP000002588"/>
    </source>
</evidence>
<comment type="subcellular location">
    <subcellularLocation>
        <location evidence="1 9">Cell membrane</location>
        <topology evidence="1 9">Multi-pass membrane protein</topology>
    </subcellularLocation>
</comment>
<dbReference type="HOGENOM" id="CLU_054212_1_0_4"/>
<evidence type="ECO:0000256" key="4">
    <source>
        <dbReference type="ARBA" id="ARBA00022475"/>
    </source>
</evidence>
<keyword evidence="7 9" id="KW-1133">Transmembrane helix</keyword>
<dbReference type="AlphaFoldDB" id="A1KBC8"/>
<comment type="function">
    <text evidence="9">Converts cobyric acid to cobinamide by the addition of aminopropanol on the F carboxylic group.</text>
</comment>
<comment type="similarity">
    <text evidence="3 9">Belongs to the CobD/CbiB family.</text>
</comment>
<sequence>MPAARRPAAALFPAPTVPPGFSSLPSMSATVLLVAKLAAGIACDRVFGEPRRFHPLVGFGRWARAVESLVRGTGAVGASRPGGLFAWLLAVGPWVALAFALRSAHPQAHWVVDIALLYFALGARSLVEHGEAVAAPLADGRLDEARERVGWIVSRDTRALDSTGVARAGTESVLENGNDAVFGTLFWFLVGGGAGALLFRLANTLDAMWGYRSPRYLRFGWAAARLDDVLNAAPARLTALTYALLGRTRRALHCWRRQAPAWDSPNAGPVMAAGAGALGVALGGSAIYHGREESRPALGEGGAPDAGTIRAALALVRRGMLLWLAAAACVAAVLELAGA</sequence>
<evidence type="ECO:0000256" key="7">
    <source>
        <dbReference type="ARBA" id="ARBA00022989"/>
    </source>
</evidence>
<accession>A1KBC8</accession>
<comment type="caution">
    <text evidence="9">Lacks conserved residue(s) required for the propagation of feature annotation.</text>
</comment>
<keyword evidence="10" id="KW-0808">Transferase</keyword>
<dbReference type="GO" id="GO:0008483">
    <property type="term" value="F:transaminase activity"/>
    <property type="evidence" value="ECO:0007669"/>
    <property type="project" value="UniProtKB-KW"/>
</dbReference>
<dbReference type="NCBIfam" id="TIGR00380">
    <property type="entry name" value="cobal_cbiB"/>
    <property type="match status" value="1"/>
</dbReference>
<dbReference type="UniPathway" id="UPA00148"/>
<dbReference type="GO" id="GO:0015420">
    <property type="term" value="F:ABC-type vitamin B12 transporter activity"/>
    <property type="evidence" value="ECO:0007669"/>
    <property type="project" value="UniProtKB-UniRule"/>
</dbReference>
<protein>
    <recommendedName>
        <fullName evidence="9">Cobalamin biosynthesis protein CobD</fullName>
    </recommendedName>
</protein>
<dbReference type="Proteomes" id="UP000002588">
    <property type="component" value="Chromosome"/>
</dbReference>
<keyword evidence="8 9" id="KW-0472">Membrane</keyword>
<dbReference type="GO" id="GO:0009236">
    <property type="term" value="P:cobalamin biosynthetic process"/>
    <property type="evidence" value="ECO:0007669"/>
    <property type="project" value="UniProtKB-UniRule"/>
</dbReference>
<evidence type="ECO:0000256" key="5">
    <source>
        <dbReference type="ARBA" id="ARBA00022573"/>
    </source>
</evidence>
<reference evidence="10 11" key="1">
    <citation type="journal article" date="2006" name="Nat. Biotechnol.">
        <title>Complete genome of the mutualistic, N2-fixing grass endophyte Azoarcus sp. strain BH72.</title>
        <authorList>
            <person name="Krause A."/>
            <person name="Ramakumar A."/>
            <person name="Bartels D."/>
            <person name="Battistoni F."/>
            <person name="Bekel T."/>
            <person name="Boch J."/>
            <person name="Boehm M."/>
            <person name="Friedrich F."/>
            <person name="Hurek T."/>
            <person name="Krause L."/>
            <person name="Linke B."/>
            <person name="McHardy A.C."/>
            <person name="Sarkar A."/>
            <person name="Schneiker S."/>
            <person name="Syed A.A."/>
            <person name="Thauer R."/>
            <person name="Vorhoelter F.-J."/>
            <person name="Weidner S."/>
            <person name="Puehler A."/>
            <person name="Reinhold-Hurek B."/>
            <person name="Kaiser O."/>
            <person name="Goesmann A."/>
        </authorList>
    </citation>
    <scope>NUCLEOTIDE SEQUENCE [LARGE SCALE GENOMIC DNA]</scope>
    <source>
        <strain evidence="10 11">BH72</strain>
    </source>
</reference>
<organism evidence="10 11">
    <name type="scientific">Azoarcus sp. (strain BH72)</name>
    <dbReference type="NCBI Taxonomy" id="418699"/>
    <lineage>
        <taxon>Bacteria</taxon>
        <taxon>Pseudomonadati</taxon>
        <taxon>Pseudomonadota</taxon>
        <taxon>Betaproteobacteria</taxon>
        <taxon>Rhodocyclales</taxon>
        <taxon>Zoogloeaceae</taxon>
        <taxon>Azoarcus</taxon>
    </lineage>
</organism>
<keyword evidence="11" id="KW-1185">Reference proteome</keyword>
<evidence type="ECO:0000256" key="2">
    <source>
        <dbReference type="ARBA" id="ARBA00004953"/>
    </source>
</evidence>
<dbReference type="STRING" id="62928.azo3518"/>
<proteinExistence type="inferred from homology"/>
<name>A1KBC8_AZOSB</name>
<dbReference type="EMBL" id="AM406670">
    <property type="protein sequence ID" value="CAL96134.1"/>
    <property type="molecule type" value="Genomic_DNA"/>
</dbReference>
<keyword evidence="4 9" id="KW-1003">Cell membrane</keyword>
<feature type="transmembrane region" description="Helical" evidence="9">
    <location>
        <begin position="180"/>
        <end position="202"/>
    </location>
</feature>
<keyword evidence="6 9" id="KW-0812">Transmembrane</keyword>
<evidence type="ECO:0000256" key="9">
    <source>
        <dbReference type="HAMAP-Rule" id="MF_00024"/>
    </source>
</evidence>
<dbReference type="GO" id="GO:0005886">
    <property type="term" value="C:plasma membrane"/>
    <property type="evidence" value="ECO:0007669"/>
    <property type="project" value="UniProtKB-SubCell"/>
</dbReference>